<proteinExistence type="predicted"/>
<dbReference type="Gene3D" id="1.10.357.10">
    <property type="entry name" value="Tetracycline Repressor, domain 2"/>
    <property type="match status" value="1"/>
</dbReference>
<accession>A0ABW3EF81</accession>
<dbReference type="Pfam" id="PF00440">
    <property type="entry name" value="TetR_N"/>
    <property type="match status" value="1"/>
</dbReference>
<dbReference type="InterPro" id="IPR036271">
    <property type="entry name" value="Tet_transcr_reg_TetR-rel_C_sf"/>
</dbReference>
<dbReference type="Proteomes" id="UP001597104">
    <property type="component" value="Unassembled WGS sequence"/>
</dbReference>
<feature type="domain" description="HTH tetR-type" evidence="5">
    <location>
        <begin position="9"/>
        <end position="69"/>
    </location>
</feature>
<evidence type="ECO:0000256" key="3">
    <source>
        <dbReference type="ARBA" id="ARBA00023163"/>
    </source>
</evidence>
<protein>
    <submittedName>
        <fullName evidence="6">TetR/AcrR family transcriptional regulator</fullName>
    </submittedName>
</protein>
<evidence type="ECO:0000256" key="4">
    <source>
        <dbReference type="PROSITE-ProRule" id="PRU00335"/>
    </source>
</evidence>
<dbReference type="SUPFAM" id="SSF46689">
    <property type="entry name" value="Homeodomain-like"/>
    <property type="match status" value="1"/>
</dbReference>
<dbReference type="InterPro" id="IPR011075">
    <property type="entry name" value="TetR_C"/>
</dbReference>
<evidence type="ECO:0000256" key="1">
    <source>
        <dbReference type="ARBA" id="ARBA00023015"/>
    </source>
</evidence>
<dbReference type="SUPFAM" id="SSF48498">
    <property type="entry name" value="Tetracyclin repressor-like, C-terminal domain"/>
    <property type="match status" value="1"/>
</dbReference>
<evidence type="ECO:0000256" key="2">
    <source>
        <dbReference type="ARBA" id="ARBA00023125"/>
    </source>
</evidence>
<dbReference type="EMBL" id="JBHTIO010000054">
    <property type="protein sequence ID" value="MFD0898415.1"/>
    <property type="molecule type" value="Genomic_DNA"/>
</dbReference>
<name>A0ABW3EF81_9LACO</name>
<evidence type="ECO:0000313" key="7">
    <source>
        <dbReference type="Proteomes" id="UP001597104"/>
    </source>
</evidence>
<keyword evidence="3" id="KW-0804">Transcription</keyword>
<feature type="DNA-binding region" description="H-T-H motif" evidence="4">
    <location>
        <begin position="32"/>
        <end position="51"/>
    </location>
</feature>
<keyword evidence="7" id="KW-1185">Reference proteome</keyword>
<dbReference type="InterPro" id="IPR009057">
    <property type="entry name" value="Homeodomain-like_sf"/>
</dbReference>
<sequence length="197" mass="22601">MGKTRRRGAELEAAIYQATRTIIDREGLAGLTLPKVALAAGTSKPVIYRRWNTPFELAIAAVQDQIRRENKGNMDQYVLTGNSLRADLLQLMHRFLISIDTFGNSYLQSLFTEISQHENEALRKMIDRSSQIDMRAIDGVLKRATDRGENVRTDLADDLKLLPFDWVRYNIFVQKEVTEQRLTMLVDDILLPIYSQE</sequence>
<dbReference type="Gene3D" id="1.10.10.60">
    <property type="entry name" value="Homeodomain-like"/>
    <property type="match status" value="1"/>
</dbReference>
<evidence type="ECO:0000313" key="6">
    <source>
        <dbReference type="EMBL" id="MFD0898415.1"/>
    </source>
</evidence>
<dbReference type="Pfam" id="PF16859">
    <property type="entry name" value="TetR_C_11"/>
    <property type="match status" value="1"/>
</dbReference>
<dbReference type="InterPro" id="IPR001647">
    <property type="entry name" value="HTH_TetR"/>
</dbReference>
<keyword evidence="1" id="KW-0805">Transcription regulation</keyword>
<gene>
    <name evidence="6" type="ORF">ACFQZ7_11870</name>
</gene>
<dbReference type="PROSITE" id="PS50977">
    <property type="entry name" value="HTH_TETR_2"/>
    <property type="match status" value="1"/>
</dbReference>
<reference evidence="7" key="1">
    <citation type="journal article" date="2019" name="Int. J. Syst. Evol. Microbiol.">
        <title>The Global Catalogue of Microorganisms (GCM) 10K type strain sequencing project: providing services to taxonomists for standard genome sequencing and annotation.</title>
        <authorList>
            <consortium name="The Broad Institute Genomics Platform"/>
            <consortium name="The Broad Institute Genome Sequencing Center for Infectious Disease"/>
            <person name="Wu L."/>
            <person name="Ma J."/>
        </authorList>
    </citation>
    <scope>NUCLEOTIDE SEQUENCE [LARGE SCALE GENOMIC DNA]</scope>
    <source>
        <strain evidence="7">CCM 8925</strain>
    </source>
</reference>
<evidence type="ECO:0000259" key="5">
    <source>
        <dbReference type="PROSITE" id="PS50977"/>
    </source>
</evidence>
<comment type="caution">
    <text evidence="6">The sequence shown here is derived from an EMBL/GenBank/DDBJ whole genome shotgun (WGS) entry which is preliminary data.</text>
</comment>
<dbReference type="RefSeq" id="WP_137638692.1">
    <property type="nucleotide sequence ID" value="NZ_BJDN01000035.1"/>
</dbReference>
<keyword evidence="2 4" id="KW-0238">DNA-binding</keyword>
<organism evidence="6 7">
    <name type="scientific">Loigolactobacillus binensis</name>
    <dbReference type="NCBI Taxonomy" id="2559922"/>
    <lineage>
        <taxon>Bacteria</taxon>
        <taxon>Bacillati</taxon>
        <taxon>Bacillota</taxon>
        <taxon>Bacilli</taxon>
        <taxon>Lactobacillales</taxon>
        <taxon>Lactobacillaceae</taxon>
        <taxon>Loigolactobacillus</taxon>
    </lineage>
</organism>